<sequence>MAMPLDRGESGFKAKQETRLARGIATRLPSWTWHNPSANRLKSIEMETST</sequence>
<evidence type="ECO:0000313" key="1">
    <source>
        <dbReference type="EMBL" id="MDX8528769.1"/>
    </source>
</evidence>
<gene>
    <name evidence="1" type="ORF">RFM68_30295</name>
</gene>
<dbReference type="EMBL" id="JAVIJF010000030">
    <property type="protein sequence ID" value="MDX8528769.1"/>
    <property type="molecule type" value="Genomic_DNA"/>
</dbReference>
<name>A0ABU4ZTN0_9HYPH</name>
<dbReference type="Proteomes" id="UP001276840">
    <property type="component" value="Unassembled WGS sequence"/>
</dbReference>
<evidence type="ECO:0000313" key="2">
    <source>
        <dbReference type="Proteomes" id="UP001276840"/>
    </source>
</evidence>
<reference evidence="1 2" key="1">
    <citation type="submission" date="2023-08" db="EMBL/GenBank/DDBJ databases">
        <title>Implementing the SeqCode for naming new Mesorhizobium species isolated from Vachellia karroo root nodules.</title>
        <authorList>
            <person name="Van Lill M."/>
        </authorList>
    </citation>
    <scope>NUCLEOTIDE SEQUENCE [LARGE SCALE GENOMIC DNA]</scope>
    <source>
        <strain evidence="1 2">MSK 1335</strain>
    </source>
</reference>
<dbReference type="RefSeq" id="WP_320236654.1">
    <property type="nucleotide sequence ID" value="NZ_JAVIJF010000030.1"/>
</dbReference>
<keyword evidence="2" id="KW-1185">Reference proteome</keyword>
<comment type="caution">
    <text evidence="1">The sequence shown here is derived from an EMBL/GenBank/DDBJ whole genome shotgun (WGS) entry which is preliminary data.</text>
</comment>
<proteinExistence type="predicted"/>
<protein>
    <submittedName>
        <fullName evidence="1">Uncharacterized protein</fullName>
    </submittedName>
</protein>
<accession>A0ABU4ZTN0</accession>
<organism evidence="1 2">
    <name type="scientific">Mesorhizobium montanum</name>
    <dbReference type="NCBI Taxonomy" id="3072323"/>
    <lineage>
        <taxon>Bacteria</taxon>
        <taxon>Pseudomonadati</taxon>
        <taxon>Pseudomonadota</taxon>
        <taxon>Alphaproteobacteria</taxon>
        <taxon>Hyphomicrobiales</taxon>
        <taxon>Phyllobacteriaceae</taxon>
        <taxon>Mesorhizobium</taxon>
    </lineage>
</organism>